<dbReference type="Gene3D" id="2.40.30.10">
    <property type="entry name" value="Translation factors"/>
    <property type="match status" value="1"/>
</dbReference>
<dbReference type="GO" id="GO:0103016">
    <property type="term" value="F:tRNA-uridine 2-sulfurtransferase activity"/>
    <property type="evidence" value="ECO:0007669"/>
    <property type="project" value="UniProtKB-EC"/>
</dbReference>
<keyword evidence="1 9" id="KW-0820">tRNA-binding</keyword>
<keyword evidence="13" id="KW-1185">Reference proteome</keyword>
<feature type="site" description="Interaction with tRNA" evidence="9">
    <location>
        <position position="345"/>
    </location>
</feature>
<comment type="caution">
    <text evidence="9">Lacks conserved residue(s) required for the propagation of feature annotation.</text>
</comment>
<evidence type="ECO:0000313" key="13">
    <source>
        <dbReference type="Proteomes" id="UP000197065"/>
    </source>
</evidence>
<dbReference type="GO" id="GO:0032259">
    <property type="term" value="P:methylation"/>
    <property type="evidence" value="ECO:0007669"/>
    <property type="project" value="UniProtKB-KW"/>
</dbReference>
<keyword evidence="12" id="KW-0489">Methyltransferase</keyword>
<evidence type="ECO:0000256" key="6">
    <source>
        <dbReference type="ARBA" id="ARBA00022884"/>
    </source>
</evidence>
<dbReference type="GO" id="GO:0002143">
    <property type="term" value="P:tRNA wobble position uridine thiolation"/>
    <property type="evidence" value="ECO:0007669"/>
    <property type="project" value="TreeGrafter"/>
</dbReference>
<dbReference type="InterPro" id="IPR014729">
    <property type="entry name" value="Rossmann-like_a/b/a_fold"/>
</dbReference>
<dbReference type="PANTHER" id="PTHR11933:SF5">
    <property type="entry name" value="MITOCHONDRIAL TRNA-SPECIFIC 2-THIOURIDYLASE 1"/>
    <property type="match status" value="1"/>
</dbReference>
<dbReference type="Pfam" id="PF20259">
    <property type="entry name" value="tRNA_Me_trans_M"/>
    <property type="match status" value="1"/>
</dbReference>
<dbReference type="EMBL" id="FYEH01000005">
    <property type="protein sequence ID" value="SNB67294.1"/>
    <property type="molecule type" value="Genomic_DNA"/>
</dbReference>
<evidence type="ECO:0000256" key="2">
    <source>
        <dbReference type="ARBA" id="ARBA00022679"/>
    </source>
</evidence>
<evidence type="ECO:0000256" key="9">
    <source>
        <dbReference type="HAMAP-Rule" id="MF_00144"/>
    </source>
</evidence>
<feature type="active site" description="Cysteine persulfide intermediate" evidence="9">
    <location>
        <position position="208"/>
    </location>
</feature>
<feature type="region of interest" description="Interaction with tRNA" evidence="9">
    <location>
        <begin position="312"/>
        <end position="313"/>
    </location>
</feature>
<feature type="binding site" evidence="9">
    <location>
        <begin position="19"/>
        <end position="26"/>
    </location>
    <ligand>
        <name>ATP</name>
        <dbReference type="ChEBI" id="CHEBI:30616"/>
    </ligand>
</feature>
<dbReference type="InterPro" id="IPR023382">
    <property type="entry name" value="MnmA-like_central_sf"/>
</dbReference>
<dbReference type="RefSeq" id="WP_088561290.1">
    <property type="nucleotide sequence ID" value="NZ_FYEH01000005.1"/>
</dbReference>
<keyword evidence="4 9" id="KW-0547">Nucleotide-binding</keyword>
<feature type="domain" description="tRNA-specific 2-thiouridylase MnmA-like C-terminal" evidence="10">
    <location>
        <begin position="289"/>
        <end position="361"/>
    </location>
</feature>
<feature type="domain" description="tRNA-specific 2-thiouridylase MnmA-like central" evidence="11">
    <location>
        <begin position="218"/>
        <end position="280"/>
    </location>
</feature>
<protein>
    <recommendedName>
        <fullName evidence="9">tRNA-specific 2-thiouridylase MnmA</fullName>
        <ecNumber evidence="9">2.8.1.13</ecNumber>
    </recommendedName>
</protein>
<proteinExistence type="inferred from homology"/>
<feature type="region of interest" description="Interaction with tRNA" evidence="9">
    <location>
        <begin position="158"/>
        <end position="160"/>
    </location>
</feature>
<dbReference type="CDD" id="cd01998">
    <property type="entry name" value="MnmA_TRMU-like"/>
    <property type="match status" value="1"/>
</dbReference>
<feature type="binding site" evidence="9">
    <location>
        <position position="136"/>
    </location>
    <ligand>
        <name>ATP</name>
        <dbReference type="ChEBI" id="CHEBI:30616"/>
    </ligand>
</feature>
<dbReference type="GO" id="GO:0005524">
    <property type="term" value="F:ATP binding"/>
    <property type="evidence" value="ECO:0007669"/>
    <property type="project" value="UniProtKB-KW"/>
</dbReference>
<keyword evidence="2 9" id="KW-0808">Transferase</keyword>
<dbReference type="InterPro" id="IPR046884">
    <property type="entry name" value="MnmA-like_central"/>
</dbReference>
<dbReference type="Gene3D" id="3.40.50.620">
    <property type="entry name" value="HUPs"/>
    <property type="match status" value="1"/>
</dbReference>
<evidence type="ECO:0000259" key="11">
    <source>
        <dbReference type="Pfam" id="PF20259"/>
    </source>
</evidence>
<comment type="function">
    <text evidence="9">Catalyzes the 2-thiolation of uridine at the wobble position (U34) of tRNA, leading to the formation of s(2)U34.</text>
</comment>
<evidence type="ECO:0000256" key="3">
    <source>
        <dbReference type="ARBA" id="ARBA00022694"/>
    </source>
</evidence>
<dbReference type="GO" id="GO:0000049">
    <property type="term" value="F:tRNA binding"/>
    <property type="evidence" value="ECO:0007669"/>
    <property type="project" value="UniProtKB-KW"/>
</dbReference>
<comment type="similarity">
    <text evidence="9">Belongs to the MnmA/TRMU family.</text>
</comment>
<dbReference type="NCBIfam" id="NF001138">
    <property type="entry name" value="PRK00143.1"/>
    <property type="match status" value="1"/>
</dbReference>
<organism evidence="12 13">
    <name type="scientific">Arboricoccus pini</name>
    <dbReference type="NCBI Taxonomy" id="1963835"/>
    <lineage>
        <taxon>Bacteria</taxon>
        <taxon>Pseudomonadati</taxon>
        <taxon>Pseudomonadota</taxon>
        <taxon>Alphaproteobacteria</taxon>
        <taxon>Geminicoccales</taxon>
        <taxon>Geminicoccaceae</taxon>
        <taxon>Arboricoccus</taxon>
    </lineage>
</organism>
<dbReference type="GO" id="GO:0008168">
    <property type="term" value="F:methyltransferase activity"/>
    <property type="evidence" value="ECO:0007669"/>
    <property type="project" value="UniProtKB-KW"/>
</dbReference>
<keyword evidence="3 9" id="KW-0819">tRNA processing</keyword>
<feature type="site" description="Interaction with tRNA" evidence="9">
    <location>
        <position position="137"/>
    </location>
</feature>
<dbReference type="OrthoDB" id="9800696at2"/>
<dbReference type="FunFam" id="3.40.50.620:FF:000115">
    <property type="entry name" value="tRNA-specific 2-thiouridylase MnmA"/>
    <property type="match status" value="1"/>
</dbReference>
<dbReference type="InterPro" id="IPR046885">
    <property type="entry name" value="MnmA-like_C"/>
</dbReference>
<keyword evidence="6 9" id="KW-0694">RNA-binding</keyword>
<dbReference type="InterPro" id="IPR004506">
    <property type="entry name" value="MnmA-like"/>
</dbReference>
<evidence type="ECO:0000256" key="5">
    <source>
        <dbReference type="ARBA" id="ARBA00022840"/>
    </source>
</evidence>
<comment type="catalytic activity">
    <reaction evidence="8 9">
        <text>S-sulfanyl-L-cysteinyl-[protein] + uridine(34) in tRNA + AH2 + ATP = 2-thiouridine(34) in tRNA + L-cysteinyl-[protein] + A + AMP + diphosphate + H(+)</text>
        <dbReference type="Rhea" id="RHEA:47032"/>
        <dbReference type="Rhea" id="RHEA-COMP:10131"/>
        <dbReference type="Rhea" id="RHEA-COMP:11726"/>
        <dbReference type="Rhea" id="RHEA-COMP:11727"/>
        <dbReference type="Rhea" id="RHEA-COMP:11728"/>
        <dbReference type="ChEBI" id="CHEBI:13193"/>
        <dbReference type="ChEBI" id="CHEBI:15378"/>
        <dbReference type="ChEBI" id="CHEBI:17499"/>
        <dbReference type="ChEBI" id="CHEBI:29950"/>
        <dbReference type="ChEBI" id="CHEBI:30616"/>
        <dbReference type="ChEBI" id="CHEBI:33019"/>
        <dbReference type="ChEBI" id="CHEBI:61963"/>
        <dbReference type="ChEBI" id="CHEBI:65315"/>
        <dbReference type="ChEBI" id="CHEBI:87170"/>
        <dbReference type="ChEBI" id="CHEBI:456215"/>
        <dbReference type="EC" id="2.8.1.13"/>
    </reaction>
</comment>
<dbReference type="Pfam" id="PF20258">
    <property type="entry name" value="tRNA_Me_trans_C"/>
    <property type="match status" value="1"/>
</dbReference>
<keyword evidence="9" id="KW-0963">Cytoplasm</keyword>
<evidence type="ECO:0000313" key="12">
    <source>
        <dbReference type="EMBL" id="SNB67294.1"/>
    </source>
</evidence>
<accession>A0A212R5D4</accession>
<reference evidence="12 13" key="1">
    <citation type="submission" date="2017-06" db="EMBL/GenBank/DDBJ databases">
        <authorList>
            <person name="Kim H.J."/>
            <person name="Triplett B.A."/>
        </authorList>
    </citation>
    <scope>NUCLEOTIDE SEQUENCE [LARGE SCALE GENOMIC DNA]</scope>
    <source>
        <strain evidence="12 13">B29T1</strain>
    </source>
</reference>
<dbReference type="Proteomes" id="UP000197065">
    <property type="component" value="Unassembled WGS sequence"/>
</dbReference>
<comment type="subcellular location">
    <subcellularLocation>
        <location evidence="9">Cytoplasm</location>
    </subcellularLocation>
</comment>
<dbReference type="SUPFAM" id="SSF52402">
    <property type="entry name" value="Adenine nucleotide alpha hydrolases-like"/>
    <property type="match status" value="1"/>
</dbReference>
<dbReference type="Gene3D" id="2.30.30.280">
    <property type="entry name" value="Adenine nucleotide alpha hydrolases-like domains"/>
    <property type="match status" value="1"/>
</dbReference>
<evidence type="ECO:0000256" key="1">
    <source>
        <dbReference type="ARBA" id="ARBA00022555"/>
    </source>
</evidence>
<sequence length="384" mass="41867">MLNSLGFARPPHECRIAVAMSGGVDSSVVAALLKSQGYDVVGITLRLYDQGQVSRKGSCCAGVDIADAQATAASLDIPHYVLDFEERFRRAVIDDFVDTYAAGRTPIPCVRCNERVKFGDLLDIARDMGVDALATGHYARWCLGPDGPELHKAHDLNRDQSYFLFATTPAQLAQLRFPLGEMTKPEVRSQALRFGLRVADKQDSQDICFIPDRDHAGFIARMRPDAAKSGDIVHVDGQRLGRHQGVLRYTVGQRRGLGVAAGERLYVIELDAAKARVTVGPRDAGEASAMIVRQPNWLAVPRAGQTLNVRHRYNEGDVPGTLARLEEGAFEIRFTRPQAGIAPGQACVLYDETRLLGGGWIERSVRVQADEPAALFTDQTAASG</sequence>
<dbReference type="Pfam" id="PF03054">
    <property type="entry name" value="tRNA_Me_trans"/>
    <property type="match status" value="1"/>
</dbReference>
<evidence type="ECO:0000256" key="4">
    <source>
        <dbReference type="ARBA" id="ARBA00022741"/>
    </source>
</evidence>
<evidence type="ECO:0000256" key="8">
    <source>
        <dbReference type="ARBA" id="ARBA00051542"/>
    </source>
</evidence>
<feature type="binding site" evidence="9">
    <location>
        <position position="45"/>
    </location>
    <ligand>
        <name>ATP</name>
        <dbReference type="ChEBI" id="CHEBI:30616"/>
    </ligand>
</feature>
<gene>
    <name evidence="9" type="primary">mnmA</name>
    <name evidence="12" type="ORF">SAMN07250955_105302</name>
</gene>
<evidence type="ECO:0000259" key="10">
    <source>
        <dbReference type="Pfam" id="PF20258"/>
    </source>
</evidence>
<feature type="active site" description="Nucleophile" evidence="9">
    <location>
        <position position="112"/>
    </location>
</feature>
<dbReference type="NCBIfam" id="TIGR00420">
    <property type="entry name" value="trmU"/>
    <property type="match status" value="1"/>
</dbReference>
<name>A0A212R5D4_9PROT</name>
<dbReference type="HAMAP" id="MF_00144">
    <property type="entry name" value="tRNA_thiouridyl_MnmA"/>
    <property type="match status" value="1"/>
</dbReference>
<keyword evidence="7" id="KW-1015">Disulfide bond</keyword>
<dbReference type="PANTHER" id="PTHR11933">
    <property type="entry name" value="TRNA 5-METHYLAMINOMETHYL-2-THIOURIDYLATE -METHYLTRANSFERASE"/>
    <property type="match status" value="1"/>
</dbReference>
<dbReference type="AlphaFoldDB" id="A0A212R5D4"/>
<keyword evidence="5 9" id="KW-0067">ATP-binding</keyword>
<dbReference type="EC" id="2.8.1.13" evidence="9"/>
<evidence type="ECO:0000256" key="7">
    <source>
        <dbReference type="ARBA" id="ARBA00023157"/>
    </source>
</evidence>
<dbReference type="GO" id="GO:0005737">
    <property type="term" value="C:cytoplasm"/>
    <property type="evidence" value="ECO:0007669"/>
    <property type="project" value="UniProtKB-SubCell"/>
</dbReference>